<sequence length="475" mass="53684">MADDQPFSKPLLAVHQILTPYVLLVAALAIPHRPRLVSAIFLPPLWTCYYHLVQTTSQCRAVAFVSGAFAAYHAFLSFDFLVLRDPRREFRRTSPSHKDGWESYPLDSIPRRLSWLLDLVTTMRGVGWNWGIRPVPRETATTLQMFLRQRGARLVLIWVLLDAMVFWMQEVDAGFFLPEGNAFDNDDAGGVRTTVFPGLFAASVKAGEVLVPRGFPEMPGGGVGRVVYTATLHTWRTSLQGAMLYTVIDGAYTVSAVAFSAVGGLVGVVWPGGRRARWLDWRSWPGVFGVWAHGDWGHGLTGWWGRAWHGLFKYTFISPPRYICSALNLPLASPASIALRLFSPFVMSALLHFSSGYTTSSGGWGSARVFLLQPFGILIEQVFLYVYRRTVAPRKTLERWTPYVWTFCWLMITMDPFFEEMRHGGVWALQPVPVSVWKGLAGVGEGWWAWRRDTRVGWRSWWVWDESMGGWGITV</sequence>
<dbReference type="Pfam" id="PF13813">
    <property type="entry name" value="MBOAT_2"/>
    <property type="match status" value="1"/>
</dbReference>
<evidence type="ECO:0000256" key="3">
    <source>
        <dbReference type="ARBA" id="ARBA00022989"/>
    </source>
</evidence>
<accession>A0ABR3GXG8</accession>
<evidence type="ECO:0000256" key="4">
    <source>
        <dbReference type="ARBA" id="ARBA00023136"/>
    </source>
</evidence>
<evidence type="ECO:0000259" key="6">
    <source>
        <dbReference type="Pfam" id="PF13813"/>
    </source>
</evidence>
<feature type="transmembrane region" description="Helical" evidence="5">
    <location>
        <begin position="251"/>
        <end position="272"/>
    </location>
</feature>
<feature type="domain" description="Wax synthase" evidence="6">
    <location>
        <begin position="284"/>
        <end position="371"/>
    </location>
</feature>
<evidence type="ECO:0000256" key="2">
    <source>
        <dbReference type="ARBA" id="ARBA00022692"/>
    </source>
</evidence>
<gene>
    <name evidence="7" type="ORF">Q9L58_000322</name>
</gene>
<evidence type="ECO:0000256" key="5">
    <source>
        <dbReference type="SAM" id="Phobius"/>
    </source>
</evidence>
<feature type="transmembrane region" description="Helical" evidence="5">
    <location>
        <begin position="64"/>
        <end position="83"/>
    </location>
</feature>
<proteinExistence type="predicted"/>
<dbReference type="InterPro" id="IPR032805">
    <property type="entry name" value="Wax_synthase_dom"/>
</dbReference>
<evidence type="ECO:0000313" key="7">
    <source>
        <dbReference type="EMBL" id="KAL0640652.1"/>
    </source>
</evidence>
<feature type="transmembrane region" description="Helical" evidence="5">
    <location>
        <begin position="12"/>
        <end position="29"/>
    </location>
</feature>
<keyword evidence="4 5" id="KW-0472">Membrane</keyword>
<keyword evidence="3 5" id="KW-1133">Transmembrane helix</keyword>
<name>A0ABR3GXG8_9PEZI</name>
<feature type="transmembrane region" description="Helical" evidence="5">
    <location>
        <begin position="369"/>
        <end position="387"/>
    </location>
</feature>
<comment type="caution">
    <text evidence="7">The sequence shown here is derived from an EMBL/GenBank/DDBJ whole genome shotgun (WGS) entry which is preliminary data.</text>
</comment>
<keyword evidence="2 5" id="KW-0812">Transmembrane</keyword>
<feature type="transmembrane region" description="Helical" evidence="5">
    <location>
        <begin position="151"/>
        <end position="168"/>
    </location>
</feature>
<reference evidence="7 8" key="1">
    <citation type="submission" date="2024-02" db="EMBL/GenBank/DDBJ databases">
        <title>Discinaceae phylogenomics.</title>
        <authorList>
            <person name="Dirks A.C."/>
            <person name="James T.Y."/>
        </authorList>
    </citation>
    <scope>NUCLEOTIDE SEQUENCE [LARGE SCALE GENOMIC DNA]</scope>
    <source>
        <strain evidence="7 8">ACD0624</strain>
    </source>
</reference>
<evidence type="ECO:0000256" key="1">
    <source>
        <dbReference type="ARBA" id="ARBA00004141"/>
    </source>
</evidence>
<organism evidence="7 8">
    <name type="scientific">Discina gigas</name>
    <dbReference type="NCBI Taxonomy" id="1032678"/>
    <lineage>
        <taxon>Eukaryota</taxon>
        <taxon>Fungi</taxon>
        <taxon>Dikarya</taxon>
        <taxon>Ascomycota</taxon>
        <taxon>Pezizomycotina</taxon>
        <taxon>Pezizomycetes</taxon>
        <taxon>Pezizales</taxon>
        <taxon>Discinaceae</taxon>
        <taxon>Discina</taxon>
    </lineage>
</organism>
<keyword evidence="8" id="KW-1185">Reference proteome</keyword>
<comment type="subcellular location">
    <subcellularLocation>
        <location evidence="1">Membrane</location>
        <topology evidence="1">Multi-pass membrane protein</topology>
    </subcellularLocation>
</comment>
<protein>
    <recommendedName>
        <fullName evidence="6">Wax synthase domain-containing protein</fullName>
    </recommendedName>
</protein>
<dbReference type="EMBL" id="JBBBZM010000002">
    <property type="protein sequence ID" value="KAL0640652.1"/>
    <property type="molecule type" value="Genomic_DNA"/>
</dbReference>
<dbReference type="Proteomes" id="UP001447188">
    <property type="component" value="Unassembled WGS sequence"/>
</dbReference>
<evidence type="ECO:0000313" key="8">
    <source>
        <dbReference type="Proteomes" id="UP001447188"/>
    </source>
</evidence>